<sequence>MKSTTHPSHHPIRHLLIFVLLLCTSSIPIHAQNSYNHDGGLYGTAKDISNSIIEPIRNGVKKSYDGMSDKGRFCVGMGFGFGCSRVAIGTTVKAVKTVGAAYIAFEALEYAGLLKEARANKNNQKIVEQSRDYLLRTMDGVRHDIRTHLNPGNVKRRIDNCMKRDKPGTVGFGTGAFLGFVL</sequence>
<keyword evidence="1" id="KW-0732">Signal</keyword>
<dbReference type="PaxDb" id="35128-Thaps10424"/>
<feature type="signal peptide" evidence="1">
    <location>
        <begin position="1"/>
        <end position="31"/>
    </location>
</feature>
<dbReference type="HOGENOM" id="CLU_1484888_0_0_1"/>
<dbReference type="RefSeq" id="XP_002296719.1">
    <property type="nucleotide sequence ID" value="XM_002296683.1"/>
</dbReference>
<dbReference type="InParanoid" id="B8LCL6"/>
<proteinExistence type="predicted"/>
<dbReference type="GeneID" id="7450007"/>
<dbReference type="Proteomes" id="UP000001449">
    <property type="component" value="Chromosome 16"/>
</dbReference>
<evidence type="ECO:0000313" key="3">
    <source>
        <dbReference type="Proteomes" id="UP000001449"/>
    </source>
</evidence>
<evidence type="ECO:0000256" key="1">
    <source>
        <dbReference type="SAM" id="SignalP"/>
    </source>
</evidence>
<dbReference type="EMBL" id="DS999417">
    <property type="protein sequence ID" value="EED86920.1"/>
    <property type="molecule type" value="Genomic_DNA"/>
</dbReference>
<keyword evidence="3" id="KW-1185">Reference proteome</keyword>
<name>B8LCL6_THAPS</name>
<evidence type="ECO:0000313" key="2">
    <source>
        <dbReference type="EMBL" id="EED86920.1"/>
    </source>
</evidence>
<dbReference type="AlphaFoldDB" id="B8LCL6"/>
<dbReference type="eggNOG" id="ENOG502T2DG">
    <property type="taxonomic scope" value="Eukaryota"/>
</dbReference>
<feature type="chain" id="PRO_5002876606" evidence="1">
    <location>
        <begin position="32"/>
        <end position="182"/>
    </location>
</feature>
<dbReference type="KEGG" id="tps:THAPSDRAFT_10424"/>
<accession>B8LCL6</accession>
<gene>
    <name evidence="2" type="ORF">THAPSDRAFT_10424</name>
</gene>
<reference evidence="2 3" key="2">
    <citation type="journal article" date="2008" name="Nature">
        <title>The Phaeodactylum genome reveals the evolutionary history of diatom genomes.</title>
        <authorList>
            <person name="Bowler C."/>
            <person name="Allen A.E."/>
            <person name="Badger J.H."/>
            <person name="Grimwood J."/>
            <person name="Jabbari K."/>
            <person name="Kuo A."/>
            <person name="Maheswari U."/>
            <person name="Martens C."/>
            <person name="Maumus F."/>
            <person name="Otillar R.P."/>
            <person name="Rayko E."/>
            <person name="Salamov A."/>
            <person name="Vandepoele K."/>
            <person name="Beszteri B."/>
            <person name="Gruber A."/>
            <person name="Heijde M."/>
            <person name="Katinka M."/>
            <person name="Mock T."/>
            <person name="Valentin K."/>
            <person name="Verret F."/>
            <person name="Berges J.A."/>
            <person name="Brownlee C."/>
            <person name="Cadoret J.P."/>
            <person name="Chiovitti A."/>
            <person name="Choi C.J."/>
            <person name="Coesel S."/>
            <person name="De Martino A."/>
            <person name="Detter J.C."/>
            <person name="Durkin C."/>
            <person name="Falciatore A."/>
            <person name="Fournet J."/>
            <person name="Haruta M."/>
            <person name="Huysman M.J."/>
            <person name="Jenkins B.D."/>
            <person name="Jiroutova K."/>
            <person name="Jorgensen R.E."/>
            <person name="Joubert Y."/>
            <person name="Kaplan A."/>
            <person name="Kroger N."/>
            <person name="Kroth P.G."/>
            <person name="La Roche J."/>
            <person name="Lindquist E."/>
            <person name="Lommer M."/>
            <person name="Martin-Jezequel V."/>
            <person name="Lopez P.J."/>
            <person name="Lucas S."/>
            <person name="Mangogna M."/>
            <person name="McGinnis K."/>
            <person name="Medlin L.K."/>
            <person name="Montsant A."/>
            <person name="Oudot-Le Secq M.P."/>
            <person name="Napoli C."/>
            <person name="Obornik M."/>
            <person name="Parker M.S."/>
            <person name="Petit J.L."/>
            <person name="Porcel B.M."/>
            <person name="Poulsen N."/>
            <person name="Robison M."/>
            <person name="Rychlewski L."/>
            <person name="Rynearson T.A."/>
            <person name="Schmutz J."/>
            <person name="Shapiro H."/>
            <person name="Siaut M."/>
            <person name="Stanley M."/>
            <person name="Sussman M.R."/>
            <person name="Taylor A.R."/>
            <person name="Vardi A."/>
            <person name="von Dassow P."/>
            <person name="Vyverman W."/>
            <person name="Willis A."/>
            <person name="Wyrwicz L.S."/>
            <person name="Rokhsar D.S."/>
            <person name="Weissenbach J."/>
            <person name="Armbrust E.V."/>
            <person name="Green B.R."/>
            <person name="Van de Peer Y."/>
            <person name="Grigoriev I.V."/>
        </authorList>
    </citation>
    <scope>NUCLEOTIDE SEQUENCE [LARGE SCALE GENOMIC DNA]</scope>
    <source>
        <strain evidence="2 3">CCMP1335</strain>
    </source>
</reference>
<protein>
    <submittedName>
        <fullName evidence="2">Uncharacterized protein</fullName>
    </submittedName>
</protein>
<organism evidence="2 3">
    <name type="scientific">Thalassiosira pseudonana</name>
    <name type="common">Marine diatom</name>
    <name type="synonym">Cyclotella nana</name>
    <dbReference type="NCBI Taxonomy" id="35128"/>
    <lineage>
        <taxon>Eukaryota</taxon>
        <taxon>Sar</taxon>
        <taxon>Stramenopiles</taxon>
        <taxon>Ochrophyta</taxon>
        <taxon>Bacillariophyta</taxon>
        <taxon>Coscinodiscophyceae</taxon>
        <taxon>Thalassiosirophycidae</taxon>
        <taxon>Thalassiosirales</taxon>
        <taxon>Thalassiosiraceae</taxon>
        <taxon>Thalassiosira</taxon>
    </lineage>
</organism>
<reference evidence="2 3" key="1">
    <citation type="journal article" date="2004" name="Science">
        <title>The genome of the diatom Thalassiosira pseudonana: ecology, evolution, and metabolism.</title>
        <authorList>
            <person name="Armbrust E.V."/>
            <person name="Berges J.A."/>
            <person name="Bowler C."/>
            <person name="Green B.R."/>
            <person name="Martinez D."/>
            <person name="Putnam N.H."/>
            <person name="Zhou S."/>
            <person name="Allen A.E."/>
            <person name="Apt K.E."/>
            <person name="Bechner M."/>
            <person name="Brzezinski M.A."/>
            <person name="Chaal B.K."/>
            <person name="Chiovitti A."/>
            <person name="Davis A.K."/>
            <person name="Demarest M.S."/>
            <person name="Detter J.C."/>
            <person name="Glavina T."/>
            <person name="Goodstein D."/>
            <person name="Hadi M.Z."/>
            <person name="Hellsten U."/>
            <person name="Hildebrand M."/>
            <person name="Jenkins B.D."/>
            <person name="Jurka J."/>
            <person name="Kapitonov V.V."/>
            <person name="Kroger N."/>
            <person name="Lau W.W."/>
            <person name="Lane T.W."/>
            <person name="Larimer F.W."/>
            <person name="Lippmeier J.C."/>
            <person name="Lucas S."/>
            <person name="Medina M."/>
            <person name="Montsant A."/>
            <person name="Obornik M."/>
            <person name="Parker M.S."/>
            <person name="Palenik B."/>
            <person name="Pazour G.J."/>
            <person name="Richardson P.M."/>
            <person name="Rynearson T.A."/>
            <person name="Saito M.A."/>
            <person name="Schwartz D.C."/>
            <person name="Thamatrakoln K."/>
            <person name="Valentin K."/>
            <person name="Vardi A."/>
            <person name="Wilkerson F.P."/>
            <person name="Rokhsar D.S."/>
        </authorList>
    </citation>
    <scope>NUCLEOTIDE SEQUENCE [LARGE SCALE GENOMIC DNA]</scope>
    <source>
        <strain evidence="2 3">CCMP1335</strain>
    </source>
</reference>